<name>A0A2R7Y8J1_9CREN</name>
<dbReference type="Proteomes" id="UP000244093">
    <property type="component" value="Unassembled WGS sequence"/>
</dbReference>
<feature type="transmembrane region" description="Helical" evidence="1">
    <location>
        <begin position="497"/>
        <end position="522"/>
    </location>
</feature>
<feature type="transmembrane region" description="Helical" evidence="1">
    <location>
        <begin position="121"/>
        <end position="138"/>
    </location>
</feature>
<keyword evidence="1" id="KW-0472">Membrane</keyword>
<proteinExistence type="predicted"/>
<keyword evidence="1" id="KW-1133">Transmembrane helix</keyword>
<organism evidence="2 3">
    <name type="scientific">Zestosphaera tikiterensis</name>
    <dbReference type="NCBI Taxonomy" id="1973259"/>
    <lineage>
        <taxon>Archaea</taxon>
        <taxon>Thermoproteota</taxon>
        <taxon>Thermoprotei</taxon>
        <taxon>Desulfurococcales</taxon>
        <taxon>Desulfurococcaceae</taxon>
        <taxon>Zestosphaera</taxon>
    </lineage>
</organism>
<keyword evidence="1" id="KW-0812">Transmembrane</keyword>
<dbReference type="AlphaFoldDB" id="A0A2R7Y8J1"/>
<feature type="transmembrane region" description="Helical" evidence="1">
    <location>
        <begin position="266"/>
        <end position="285"/>
    </location>
</feature>
<feature type="transmembrane region" description="Helical" evidence="1">
    <location>
        <begin position="223"/>
        <end position="246"/>
    </location>
</feature>
<sequence length="526" mass="56565">MRRAFVNIAAVATLVTSLSVFYRASTLTYLEVLQLSSYSYLMVLIPTSVYVVLNLVNEYGTLKGLDVFKFAVITAVVCLSALLYVLSRHVLNYALQLELLSLATLTASVISVMYGEFKNPAVPLAVWLLLISFIPLPYEVMESLASSLASLTASLTALIVGGKAVTSEGFVGVAFVDFQGVERVFQLTPEYSGLTTFLTIYSLTPITLYHLLKGVLASRVKKVKAYVTSIALAAVITFLGSLAKAVLITYLIKVGNYQTASSISQLIHPLTYVALAAITSLYVVFKLPRKGGGDRGVNGLSLSLEDLSKVGSLAFVTLLFFGLTGFLGVAVGQAATYSVSVTELFSGSAAFNASLKGLAVDTMPKPFVGFALNALTTYEVEVVEGGYRALGYVEVAEAPSRFHEWRASLTTQGCRVLKQWVEVGEVVKNYALIVGNAGEYLLAYSVYTYVSKAGNAYVRISLVTEVLGDEYVDKVSWLSSVLSNVNLKTHQLKDVEYVVQALNVSVAVALIASVSGVVFKVLRARG</sequence>
<feature type="transmembrane region" description="Helical" evidence="1">
    <location>
        <begin position="93"/>
        <end position="114"/>
    </location>
</feature>
<comment type="caution">
    <text evidence="2">The sequence shown here is derived from an EMBL/GenBank/DDBJ whole genome shotgun (WGS) entry which is preliminary data.</text>
</comment>
<feature type="transmembrane region" description="Helical" evidence="1">
    <location>
        <begin position="39"/>
        <end position="56"/>
    </location>
</feature>
<evidence type="ECO:0000313" key="3">
    <source>
        <dbReference type="Proteomes" id="UP000244093"/>
    </source>
</evidence>
<feature type="transmembrane region" description="Helical" evidence="1">
    <location>
        <begin position="191"/>
        <end position="211"/>
    </location>
</feature>
<evidence type="ECO:0000313" key="2">
    <source>
        <dbReference type="EMBL" id="PUA33854.1"/>
    </source>
</evidence>
<reference evidence="2 3" key="1">
    <citation type="journal article" date="2018" name="Syst. Appl. Microbiol.">
        <title>A new symbiotic nanoarchaeote (Candidatus Nanoclepta minutus) and its host (Zestosphaera tikiterensis gen. nov., sp. nov.) from a New Zealand hot spring.</title>
        <authorList>
            <person name="St John E."/>
            <person name="Liu Y."/>
            <person name="Podar M."/>
            <person name="Stott M.B."/>
            <person name="Meneghin J."/>
            <person name="Chen Z."/>
            <person name="Lagutin K."/>
            <person name="Mitchell K."/>
            <person name="Reysenbach A.L."/>
        </authorList>
    </citation>
    <scope>NUCLEOTIDE SEQUENCE [LARGE SCALE GENOMIC DNA]</scope>
    <source>
        <strain evidence="2">NZ3</strain>
    </source>
</reference>
<gene>
    <name evidence="2" type="ORF">B7O98_00065</name>
</gene>
<protein>
    <submittedName>
        <fullName evidence="2">Uncharacterized protein</fullName>
    </submittedName>
</protein>
<accession>A0A2R7Y8J1</accession>
<feature type="transmembrane region" description="Helical" evidence="1">
    <location>
        <begin position="310"/>
        <end position="331"/>
    </location>
</feature>
<feature type="transmembrane region" description="Helical" evidence="1">
    <location>
        <begin position="68"/>
        <end position="87"/>
    </location>
</feature>
<evidence type="ECO:0000256" key="1">
    <source>
        <dbReference type="SAM" id="Phobius"/>
    </source>
</evidence>
<dbReference type="EMBL" id="NBVN01000001">
    <property type="protein sequence ID" value="PUA33854.1"/>
    <property type="molecule type" value="Genomic_DNA"/>
</dbReference>